<dbReference type="EMBL" id="QBMC01000237">
    <property type="protein sequence ID" value="PZO09927.1"/>
    <property type="molecule type" value="Genomic_DNA"/>
</dbReference>
<protein>
    <submittedName>
        <fullName evidence="1">VapC toxin family PIN domain ribonuclease</fullName>
    </submittedName>
</protein>
<accession>A0A2W4TSE1</accession>
<sequence length="138" mass="16049">MKQILLDAGPLIALFYAKDTYHEQCVAGFRQLIESNTLLLTPLPIVFEVYKWLMQRTRPEVAQQTLLTMNDSLHILTMDTEAFNQLQTVVAQLPQWKGSLEDATVMLTALQYRCPVWTYNFRDFSIFGAREFWNPESL</sequence>
<reference evidence="1 2" key="2">
    <citation type="submission" date="2018-06" db="EMBL/GenBank/DDBJ databases">
        <title>Metagenomic assembly of (sub)arctic Cyanobacteria and their associated microbiome from non-axenic cultures.</title>
        <authorList>
            <person name="Baurain D."/>
        </authorList>
    </citation>
    <scope>NUCLEOTIDE SEQUENCE [LARGE SCALE GENOMIC DNA]</scope>
    <source>
        <strain evidence="1">ULC129bin1</strain>
    </source>
</reference>
<gene>
    <name evidence="1" type="ORF">DCF25_21250</name>
</gene>
<evidence type="ECO:0000313" key="2">
    <source>
        <dbReference type="Proteomes" id="UP000249354"/>
    </source>
</evidence>
<dbReference type="Gene3D" id="3.40.50.1010">
    <property type="entry name" value="5'-nuclease"/>
    <property type="match status" value="1"/>
</dbReference>
<evidence type="ECO:0000313" key="1">
    <source>
        <dbReference type="EMBL" id="PZO09927.1"/>
    </source>
</evidence>
<dbReference type="SUPFAM" id="SSF88723">
    <property type="entry name" value="PIN domain-like"/>
    <property type="match status" value="1"/>
</dbReference>
<dbReference type="Proteomes" id="UP000249354">
    <property type="component" value="Unassembled WGS sequence"/>
</dbReference>
<dbReference type="AlphaFoldDB" id="A0A2W4TSE1"/>
<dbReference type="InterPro" id="IPR029060">
    <property type="entry name" value="PIN-like_dom_sf"/>
</dbReference>
<organism evidence="1 2">
    <name type="scientific">Leptolyngbya foveolarum</name>
    <dbReference type="NCBI Taxonomy" id="47253"/>
    <lineage>
        <taxon>Bacteria</taxon>
        <taxon>Bacillati</taxon>
        <taxon>Cyanobacteriota</taxon>
        <taxon>Cyanophyceae</taxon>
        <taxon>Leptolyngbyales</taxon>
        <taxon>Leptolyngbyaceae</taxon>
        <taxon>Leptolyngbya group</taxon>
        <taxon>Leptolyngbya</taxon>
    </lineage>
</organism>
<reference evidence="2" key="1">
    <citation type="submission" date="2018-04" db="EMBL/GenBank/DDBJ databases">
        <authorList>
            <person name="Cornet L."/>
        </authorList>
    </citation>
    <scope>NUCLEOTIDE SEQUENCE [LARGE SCALE GENOMIC DNA]</scope>
</reference>
<name>A0A2W4TSE1_9CYAN</name>
<comment type="caution">
    <text evidence="1">The sequence shown here is derived from an EMBL/GenBank/DDBJ whole genome shotgun (WGS) entry which is preliminary data.</text>
</comment>
<proteinExistence type="predicted"/>